<dbReference type="PANTHER" id="PTHR44688">
    <property type="entry name" value="DNA-BINDING TRANSCRIPTIONAL ACTIVATOR DEVR_DOSR"/>
    <property type="match status" value="1"/>
</dbReference>
<dbReference type="InterPro" id="IPR059106">
    <property type="entry name" value="WHD_MalT"/>
</dbReference>
<keyword evidence="1" id="KW-0805">Transcription regulation</keyword>
<comment type="caution">
    <text evidence="6">The sequence shown here is derived from an EMBL/GenBank/DDBJ whole genome shotgun (WGS) entry which is preliminary data.</text>
</comment>
<dbReference type="SUPFAM" id="SSF52540">
    <property type="entry name" value="P-loop containing nucleoside triphosphate hydrolases"/>
    <property type="match status" value="1"/>
</dbReference>
<accession>A0ABX5E9Z1</accession>
<evidence type="ECO:0000256" key="4">
    <source>
        <dbReference type="SAM" id="MobiDB-lite"/>
    </source>
</evidence>
<keyword evidence="2" id="KW-0238">DNA-binding</keyword>
<dbReference type="Pfam" id="PF00196">
    <property type="entry name" value="GerE"/>
    <property type="match status" value="1"/>
</dbReference>
<feature type="region of interest" description="Disordered" evidence="4">
    <location>
        <begin position="1"/>
        <end position="22"/>
    </location>
</feature>
<dbReference type="Proteomes" id="UP000239895">
    <property type="component" value="Unassembled WGS sequence"/>
</dbReference>
<dbReference type="EMBL" id="PVTX01000013">
    <property type="protein sequence ID" value="PRZ03571.1"/>
    <property type="molecule type" value="Genomic_DNA"/>
</dbReference>
<name>A0ABX5E9Z1_9MICO</name>
<dbReference type="SMART" id="SM00421">
    <property type="entry name" value="HTH_LUXR"/>
    <property type="match status" value="1"/>
</dbReference>
<gene>
    <name evidence="6" type="ORF">BCL65_11372</name>
</gene>
<dbReference type="InterPro" id="IPR000792">
    <property type="entry name" value="Tscrpt_reg_LuxR_C"/>
</dbReference>
<feature type="domain" description="HTH luxR-type" evidence="5">
    <location>
        <begin position="809"/>
        <end position="874"/>
    </location>
</feature>
<evidence type="ECO:0000313" key="7">
    <source>
        <dbReference type="Proteomes" id="UP000239895"/>
    </source>
</evidence>
<dbReference type="InterPro" id="IPR036388">
    <property type="entry name" value="WH-like_DNA-bd_sf"/>
</dbReference>
<sequence>MDREREPEAAVGVGAAPSAGTPGHVCQAKLRPGANPTRLVSRPHLVRRFDAAVQSPLALVVAPAGYGKTSLLRDWAGRTHLPHGWLSVDESDHDPVQLWWGVLAALEGIAPGCTEPAAGLMQRRTLLDAVSVLLDDLEARPYGPRVLLLDGLEVVDQQRLTASLTSFVEHLPPWLHLVIASRCTPPLPVDRLRARGLLGEAGQPELRFSDDEAVEMLSRLAPTMPAGLLQETARHAAGWATGVQLAGLAARATDRSSLGTADPDVGARYLEDYVSREVLHGERADVVEALVSVAVVEHAGPGLARVLTGRDDAPDLLSVAEERGLFLTRAEPSGTYELHPAVRETLVALLRRRSPGRLRELHRTAARWFEGDGQPTVALDHLLRADDHRDALRLLAACAPQLFDSGHQATIRHTLAAMPQRVTTSDLAAAVDLAWCRLHVDPDLFVQTVDDLDRWTDVRSGLDPALRARLDMLRAVVAGLRGDWRDGARLARAALATIGDPWLLDPVVRYGWNLVAREIALAERWDDSSTEVRKVVFAINADPERRAALEGTRALGDALAGHPVDALRLVAGTRTASDASNLTVLRAELLTAEAVALREIGDTTVALPMLRRLAAADCAPVPHCRLLACLELASSSLGSGDLDAAGRAFGQAVRLTETACSGPAGRSWLARTGVLLALAGGHLDEARQWGLQVEDPFWAGVTTSWILLAEGDVRAVPDVLRDVEPRCTRHQVVRDLLLSRAGASPAAAQAHLLRAVDRASSHGLVQTVASEGPDVVESIERLSWHVPQTWLDRLRRIPAHGTTVSVTSAVERARALTERQIGILRMLPSRLTLREIADELYISVNTLKFHLKTIYRELDCGSRAEASAVARTLASLPRRGQPSSTRRR</sequence>
<reference evidence="6 7" key="1">
    <citation type="submission" date="2018-03" db="EMBL/GenBank/DDBJ databases">
        <title>Comparative analysis of microorganisms from saline springs in Andes Mountain Range, Colombia.</title>
        <authorList>
            <person name="Rubin E."/>
        </authorList>
    </citation>
    <scope>NUCLEOTIDE SEQUENCE [LARGE SCALE GENOMIC DNA]</scope>
    <source>
        <strain evidence="6 7">CG 23</strain>
    </source>
</reference>
<keyword evidence="3" id="KW-0804">Transcription</keyword>
<evidence type="ECO:0000313" key="6">
    <source>
        <dbReference type="EMBL" id="PRZ03571.1"/>
    </source>
</evidence>
<dbReference type="Gene3D" id="1.25.40.10">
    <property type="entry name" value="Tetratricopeptide repeat domain"/>
    <property type="match status" value="1"/>
</dbReference>
<evidence type="ECO:0000256" key="2">
    <source>
        <dbReference type="ARBA" id="ARBA00023125"/>
    </source>
</evidence>
<dbReference type="CDD" id="cd06170">
    <property type="entry name" value="LuxR_C_like"/>
    <property type="match status" value="1"/>
</dbReference>
<dbReference type="Gene3D" id="1.10.10.10">
    <property type="entry name" value="Winged helix-like DNA-binding domain superfamily/Winged helix DNA-binding domain"/>
    <property type="match status" value="1"/>
</dbReference>
<dbReference type="SUPFAM" id="SSF46894">
    <property type="entry name" value="C-terminal effector domain of the bipartite response regulators"/>
    <property type="match status" value="1"/>
</dbReference>
<dbReference type="Pfam" id="PF25873">
    <property type="entry name" value="WHD_MalT"/>
    <property type="match status" value="1"/>
</dbReference>
<evidence type="ECO:0000259" key="5">
    <source>
        <dbReference type="PROSITE" id="PS50043"/>
    </source>
</evidence>
<evidence type="ECO:0000256" key="1">
    <source>
        <dbReference type="ARBA" id="ARBA00023015"/>
    </source>
</evidence>
<dbReference type="InterPro" id="IPR027417">
    <property type="entry name" value="P-loop_NTPase"/>
</dbReference>
<dbReference type="PROSITE" id="PS50043">
    <property type="entry name" value="HTH_LUXR_2"/>
    <property type="match status" value="1"/>
</dbReference>
<organism evidence="6 7">
    <name type="scientific">Isoptericola halotolerans</name>
    <dbReference type="NCBI Taxonomy" id="300560"/>
    <lineage>
        <taxon>Bacteria</taxon>
        <taxon>Bacillati</taxon>
        <taxon>Actinomycetota</taxon>
        <taxon>Actinomycetes</taxon>
        <taxon>Micrococcales</taxon>
        <taxon>Promicromonosporaceae</taxon>
        <taxon>Isoptericola</taxon>
    </lineage>
</organism>
<dbReference type="InterPro" id="IPR011990">
    <property type="entry name" value="TPR-like_helical_dom_sf"/>
</dbReference>
<keyword evidence="7" id="KW-1185">Reference proteome</keyword>
<protein>
    <submittedName>
        <fullName evidence="6">ATP/maltotriose-dependent transcriptional regulator MalT</fullName>
    </submittedName>
</protein>
<proteinExistence type="predicted"/>
<dbReference type="PANTHER" id="PTHR44688:SF25">
    <property type="entry name" value="HTH LUXR-TYPE DOMAIN-CONTAINING PROTEIN"/>
    <property type="match status" value="1"/>
</dbReference>
<evidence type="ECO:0000256" key="3">
    <source>
        <dbReference type="ARBA" id="ARBA00023163"/>
    </source>
</evidence>
<dbReference type="InterPro" id="IPR016032">
    <property type="entry name" value="Sig_transdc_resp-reg_C-effctor"/>
</dbReference>
<dbReference type="RefSeq" id="WP_106269594.1">
    <property type="nucleotide sequence ID" value="NZ_PVTX01000013.1"/>
</dbReference>